<feature type="compositionally biased region" description="Gly residues" evidence="1">
    <location>
        <begin position="1"/>
        <end position="14"/>
    </location>
</feature>
<evidence type="ECO:0000256" key="1">
    <source>
        <dbReference type="SAM" id="MobiDB-lite"/>
    </source>
</evidence>
<dbReference type="InterPro" id="IPR009719">
    <property type="entry name" value="GIP1_N"/>
</dbReference>
<dbReference type="PANTHER" id="PTHR46775:SF2">
    <property type="entry name" value="GBF-INTERACTING PROTEIN 1-LIKE"/>
    <property type="match status" value="1"/>
</dbReference>
<feature type="region of interest" description="Disordered" evidence="1">
    <location>
        <begin position="1"/>
        <end position="22"/>
    </location>
</feature>
<evidence type="ECO:0000259" key="2">
    <source>
        <dbReference type="Pfam" id="PF06972"/>
    </source>
</evidence>
<feature type="region of interest" description="Disordered" evidence="1">
    <location>
        <begin position="300"/>
        <end position="328"/>
    </location>
</feature>
<feature type="region of interest" description="Disordered" evidence="1">
    <location>
        <begin position="247"/>
        <end position="285"/>
    </location>
</feature>
<sequence>MSGGAGGGRGGDSGGPADEIPEEVWKTLQTIREITGKQHSDEDIYALFKDCSMDADDTAQKLLHLDTFHEVKKKRDWKKASLKQGHRTRGGQGNYSARYVYPDAFVGRNAASRRENGVNHVTERNYSSSLPAIQRTNKNLTSPVTIGSSLSNVSSGLGSGSGPQLRVSRAGNGIKDRSAADTMNSGVAAVVPRSPSSARNWTLGSVVQVEESRSTSSSNDQNSPPPVAVSGVYSSASDHILAPSMAQNSGAVGTNKGEFESQRKAAEQNDTQGQKKVFDDNGLELPNSGRKSLGILSLANRKKASGKSRSVEKNLLSRPLHPSSLLANGGPSLIRSYDNHSPEESIVCAEDSSEDAQSKAKSRLLPGPSFPNGLVMFPNHFRVPEALRSGLTFGSFTAQNSGLGVKNGNGNDCGINSSHAIDSSLGADETARELPLSDEHLTSNEQVDHFNQPESPKQVLDEVPQSVGNDAPDSESKDCKLKEDAIFLPEGHHNTSIQITPTYGFGMMQPMQKGHHAQFEGHEAQEQDISHVSGFVGKNPTASPSPSPTPPVQNSVAALQLPFLFRPPYPPNYFPYGNYFNPYLLPPMHHYSGLAQQPSIANSYLTSAATAPTVKIPLQQVKPGTDPANLTPTGLLPLYGSYGSSPIGFNPGPAVTSGRSAGKEDISASQLKEYRILTSGPASGVSAWFPSLAQNISNLQFNSLYQAPAQGRHLTFSHAQASPGPFTGVYAPLQTMTTPTINPLLKQSQTISTAVETVGVPSGAYQQPQIALTNWHSGY</sequence>
<proteinExistence type="predicted"/>
<reference evidence="3" key="1">
    <citation type="submission" date="2018-02" db="EMBL/GenBank/DDBJ databases">
        <title>Rhizophora mucronata_Transcriptome.</title>
        <authorList>
            <person name="Meera S.P."/>
            <person name="Sreeshan A."/>
            <person name="Augustine A."/>
        </authorList>
    </citation>
    <scope>NUCLEOTIDE SEQUENCE</scope>
    <source>
        <tissue evidence="3">Leaf</tissue>
    </source>
</reference>
<dbReference type="AlphaFoldDB" id="A0A2P2MF88"/>
<dbReference type="GO" id="GO:0051082">
    <property type="term" value="F:unfolded protein binding"/>
    <property type="evidence" value="ECO:0007669"/>
    <property type="project" value="TreeGrafter"/>
</dbReference>
<feature type="compositionally biased region" description="Low complexity" evidence="1">
    <location>
        <begin position="209"/>
        <end position="222"/>
    </location>
</feature>
<evidence type="ECO:0000313" key="3">
    <source>
        <dbReference type="EMBL" id="MBX28916.1"/>
    </source>
</evidence>
<dbReference type="InterPro" id="IPR044277">
    <property type="entry name" value="GIP1"/>
</dbReference>
<feature type="region of interest" description="Disordered" evidence="1">
    <location>
        <begin position="350"/>
        <end position="369"/>
    </location>
</feature>
<feature type="region of interest" description="Disordered" evidence="1">
    <location>
        <begin position="209"/>
        <end position="231"/>
    </location>
</feature>
<dbReference type="GO" id="GO:0005634">
    <property type="term" value="C:nucleus"/>
    <property type="evidence" value="ECO:0007669"/>
    <property type="project" value="TreeGrafter"/>
</dbReference>
<protein>
    <recommendedName>
        <fullName evidence="2">GBF-interacting protein 1 N-terminal domain-containing protein</fullName>
    </recommendedName>
</protein>
<dbReference type="PANTHER" id="PTHR46775">
    <property type="entry name" value="FLOCCULATION PROTEIN (DUF1296)"/>
    <property type="match status" value="1"/>
</dbReference>
<dbReference type="EMBL" id="GGEC01048432">
    <property type="protein sequence ID" value="MBX28916.1"/>
    <property type="molecule type" value="Transcribed_RNA"/>
</dbReference>
<feature type="domain" description="GBF-interacting protein 1 N-terminal" evidence="2">
    <location>
        <begin position="20"/>
        <end position="79"/>
    </location>
</feature>
<dbReference type="InterPro" id="IPR009060">
    <property type="entry name" value="UBA-like_sf"/>
</dbReference>
<organism evidence="3">
    <name type="scientific">Rhizophora mucronata</name>
    <name type="common">Asiatic mangrove</name>
    <dbReference type="NCBI Taxonomy" id="61149"/>
    <lineage>
        <taxon>Eukaryota</taxon>
        <taxon>Viridiplantae</taxon>
        <taxon>Streptophyta</taxon>
        <taxon>Embryophyta</taxon>
        <taxon>Tracheophyta</taxon>
        <taxon>Spermatophyta</taxon>
        <taxon>Magnoliopsida</taxon>
        <taxon>eudicotyledons</taxon>
        <taxon>Gunneridae</taxon>
        <taxon>Pentapetalae</taxon>
        <taxon>rosids</taxon>
        <taxon>fabids</taxon>
        <taxon>Malpighiales</taxon>
        <taxon>Rhizophoraceae</taxon>
        <taxon>Rhizophora</taxon>
    </lineage>
</organism>
<dbReference type="SUPFAM" id="SSF46934">
    <property type="entry name" value="UBA-like"/>
    <property type="match status" value="1"/>
</dbReference>
<feature type="compositionally biased region" description="Low complexity" evidence="1">
    <location>
        <begin position="316"/>
        <end position="326"/>
    </location>
</feature>
<accession>A0A2P2MF88</accession>
<name>A0A2P2MF88_RHIMU</name>
<feature type="compositionally biased region" description="Basic and acidic residues" evidence="1">
    <location>
        <begin position="257"/>
        <end position="267"/>
    </location>
</feature>
<dbReference type="Pfam" id="PF06972">
    <property type="entry name" value="GIP1_N"/>
    <property type="match status" value="1"/>
</dbReference>